<comment type="caution">
    <text evidence="2">The sequence shown here is derived from an EMBL/GenBank/DDBJ whole genome shotgun (WGS) entry which is preliminary data.</text>
</comment>
<dbReference type="AlphaFoldDB" id="A0A553IHZ2"/>
<keyword evidence="1" id="KW-0812">Transmembrane</keyword>
<dbReference type="RefSeq" id="WP_012242684.1">
    <property type="nucleotide sequence ID" value="NZ_JACAOE010000001.1"/>
</dbReference>
<dbReference type="GeneID" id="41338898"/>
<evidence type="ECO:0000313" key="3">
    <source>
        <dbReference type="Proteomes" id="UP000315938"/>
    </source>
</evidence>
<reference evidence="2 3" key="1">
    <citation type="submission" date="2019-07" db="EMBL/GenBank/DDBJ databases">
        <title>Genome sequence of Acholeplasma laidlawii strain with increased resistance to erythromycin.</title>
        <authorList>
            <person name="Medvedeva E.S."/>
            <person name="Baranova N.B."/>
            <person name="Siniagina M.N."/>
            <person name="Mouzykantov A."/>
            <person name="Chernova O.A."/>
            <person name="Chernov V.M."/>
        </authorList>
    </citation>
    <scope>NUCLEOTIDE SEQUENCE [LARGE SCALE GENOMIC DNA]</scope>
    <source>
        <strain evidence="2 3">PG8REry</strain>
    </source>
</reference>
<feature type="transmembrane region" description="Helical" evidence="1">
    <location>
        <begin position="78"/>
        <end position="98"/>
    </location>
</feature>
<gene>
    <name evidence="2" type="ORF">FNV44_01915</name>
</gene>
<feature type="transmembrane region" description="Helical" evidence="1">
    <location>
        <begin position="104"/>
        <end position="124"/>
    </location>
</feature>
<feature type="transmembrane region" description="Helical" evidence="1">
    <location>
        <begin position="430"/>
        <end position="448"/>
    </location>
</feature>
<dbReference type="Proteomes" id="UP000315938">
    <property type="component" value="Unassembled WGS sequence"/>
</dbReference>
<dbReference type="NCBIfam" id="NF046000">
    <property type="entry name" value="MAG1210_fam"/>
    <property type="match status" value="1"/>
</dbReference>
<accession>A0A553IHZ2</accession>
<dbReference type="OMA" id="ETIWANY"/>
<evidence type="ECO:0000313" key="2">
    <source>
        <dbReference type="EMBL" id="TRX99817.1"/>
    </source>
</evidence>
<proteinExistence type="predicted"/>
<evidence type="ECO:0000256" key="1">
    <source>
        <dbReference type="SAM" id="Phobius"/>
    </source>
</evidence>
<protein>
    <submittedName>
        <fullName evidence="2">APC family permease</fullName>
    </submittedName>
</protein>
<dbReference type="EMBL" id="VKID01000001">
    <property type="protein sequence ID" value="TRX99817.1"/>
    <property type="molecule type" value="Genomic_DNA"/>
</dbReference>
<organism evidence="2 3">
    <name type="scientific">Acholeplasma laidlawii</name>
    <dbReference type="NCBI Taxonomy" id="2148"/>
    <lineage>
        <taxon>Bacteria</taxon>
        <taxon>Bacillati</taxon>
        <taxon>Mycoplasmatota</taxon>
        <taxon>Mollicutes</taxon>
        <taxon>Acholeplasmatales</taxon>
        <taxon>Acholeplasmataceae</taxon>
        <taxon>Acholeplasma</taxon>
    </lineage>
</organism>
<keyword evidence="1" id="KW-0472">Membrane</keyword>
<sequence>MTHTNDSDYMSLHQPLDSYKAIYKDLHNKHVNDKLDSLVLESKIDIQANKSTVKDIRLNEKNRDNLAKTIRNNRSLRSFLIFLIVVLVGVIIYAIYQLTLAPNTLSYILIPTSILLSILFIFLISKKINPKIRILVKDKEAIIKKLEGLFKEAWTQMQPLNDLFYEGMSQELFQKTVPLIKMDQMFDSKRLDYLVNKFGLDDLNVLDRSTLYVQSGEIKGNPFYIAEDLVHKMGTKTYSGSITITYTSTSRVNGRTVTTTHTQVLTASVNKPYPLYTEQSYLVYGNEAAPDLMFSRIDSDAEHMSEKQIDKHVNKTIKKLEKKSRKSVNQGTNYTVFGNSEFEVLFGATNRNHEVQFRLLFTPLAQTELLKLMKETTLGFGDDFDFIKHKKINIIVPEHLATIKLDMAPSYYTSYDFEDIKKKFVDYQNAYFRHIYFAFAPVLAIPLYQQTVTQEYLYKDLYSSYVSFFEHEHVVNSMDINKFRHEESATRNILKTKVVRSSDHKDVVQVTAYGYKSVPRVDYVSRLGRDGRMHVIPIPWNEYIPVDRQTNVEINVTPEDKPLTPRQRVEEMVERLRTNNMTPKDMFIIKNFAARVLNPEKNDKIKTNERK</sequence>
<keyword evidence="1" id="KW-1133">Transmembrane helix</keyword>
<name>A0A553IHZ2_ACHLA</name>